<name>A0AAJ1V635_9LACT</name>
<evidence type="ECO:0000256" key="2">
    <source>
        <dbReference type="ARBA" id="ARBA00009399"/>
    </source>
</evidence>
<sequence>MNNLMKQIFRFVLVGGTATLLDMGILYVLNYLWGVNHLIAATLAFILATFYNYAMSMRFVFISKFDAASRHKEIIAFFVLSLVGLIITVVGLAFFVDYLNFDVMLSKVLVGVVVMIFNFVSRKIYFEA</sequence>
<evidence type="ECO:0000256" key="4">
    <source>
        <dbReference type="ARBA" id="ARBA00022989"/>
    </source>
</evidence>
<feature type="transmembrane region" description="Helical" evidence="6">
    <location>
        <begin position="7"/>
        <end position="29"/>
    </location>
</feature>
<organism evidence="8 9">
    <name type="scientific">Facklamia hominis</name>
    <dbReference type="NCBI Taxonomy" id="178214"/>
    <lineage>
        <taxon>Bacteria</taxon>
        <taxon>Bacillati</taxon>
        <taxon>Bacillota</taxon>
        <taxon>Bacilli</taxon>
        <taxon>Lactobacillales</taxon>
        <taxon>Aerococcaceae</taxon>
        <taxon>Facklamia</taxon>
    </lineage>
</organism>
<keyword evidence="3 6" id="KW-0812">Transmembrane</keyword>
<accession>A0AAJ1V635</accession>
<evidence type="ECO:0000313" key="9">
    <source>
        <dbReference type="Proteomes" id="UP001229251"/>
    </source>
</evidence>
<feature type="transmembrane region" description="Helical" evidence="6">
    <location>
        <begin position="74"/>
        <end position="95"/>
    </location>
</feature>
<evidence type="ECO:0000256" key="3">
    <source>
        <dbReference type="ARBA" id="ARBA00022692"/>
    </source>
</evidence>
<dbReference type="InterPro" id="IPR051401">
    <property type="entry name" value="GtrA_CellWall_Glycosyl"/>
</dbReference>
<evidence type="ECO:0000259" key="7">
    <source>
        <dbReference type="Pfam" id="PF04138"/>
    </source>
</evidence>
<keyword evidence="4 6" id="KW-1133">Transmembrane helix</keyword>
<comment type="similarity">
    <text evidence="2">Belongs to the GtrA family.</text>
</comment>
<dbReference type="RefSeq" id="WP_006908127.1">
    <property type="nucleotide sequence ID" value="NZ_CAUPDI010000033.1"/>
</dbReference>
<dbReference type="PANTHER" id="PTHR38459">
    <property type="entry name" value="PROPHAGE BACTOPRENOL-LINKED GLUCOSE TRANSLOCASE HOMOLOG"/>
    <property type="match status" value="1"/>
</dbReference>
<dbReference type="Pfam" id="PF04138">
    <property type="entry name" value="GtrA_DPMS_TM"/>
    <property type="match status" value="1"/>
</dbReference>
<comment type="caution">
    <text evidence="8">The sequence shown here is derived from an EMBL/GenBank/DDBJ whole genome shotgun (WGS) entry which is preliminary data.</text>
</comment>
<dbReference type="AlphaFoldDB" id="A0AAJ1V635"/>
<reference evidence="8" key="1">
    <citation type="submission" date="2023-05" db="EMBL/GenBank/DDBJ databases">
        <title>Cataloging the Phylogenetic Diversity of Human Bladder Bacteria.</title>
        <authorList>
            <person name="Du J."/>
        </authorList>
    </citation>
    <scope>NUCLEOTIDE SEQUENCE</scope>
    <source>
        <strain evidence="8">UMB1231</strain>
    </source>
</reference>
<keyword evidence="5 6" id="KW-0472">Membrane</keyword>
<evidence type="ECO:0000313" key="8">
    <source>
        <dbReference type="EMBL" id="MDK7187864.1"/>
    </source>
</evidence>
<feature type="transmembrane region" description="Helical" evidence="6">
    <location>
        <begin position="101"/>
        <end position="120"/>
    </location>
</feature>
<protein>
    <submittedName>
        <fullName evidence="8">GtrA family protein</fullName>
    </submittedName>
</protein>
<feature type="domain" description="GtrA/DPMS transmembrane" evidence="7">
    <location>
        <begin position="10"/>
        <end position="125"/>
    </location>
</feature>
<proteinExistence type="inferred from homology"/>
<dbReference type="GO" id="GO:0000271">
    <property type="term" value="P:polysaccharide biosynthetic process"/>
    <property type="evidence" value="ECO:0007669"/>
    <property type="project" value="InterPro"/>
</dbReference>
<evidence type="ECO:0000256" key="5">
    <source>
        <dbReference type="ARBA" id="ARBA00023136"/>
    </source>
</evidence>
<dbReference type="PANTHER" id="PTHR38459:SF1">
    <property type="entry name" value="PROPHAGE BACTOPRENOL-LINKED GLUCOSE TRANSLOCASE HOMOLOG"/>
    <property type="match status" value="1"/>
</dbReference>
<dbReference type="GO" id="GO:0005886">
    <property type="term" value="C:plasma membrane"/>
    <property type="evidence" value="ECO:0007669"/>
    <property type="project" value="TreeGrafter"/>
</dbReference>
<evidence type="ECO:0000256" key="6">
    <source>
        <dbReference type="SAM" id="Phobius"/>
    </source>
</evidence>
<dbReference type="EMBL" id="JASOOE010000016">
    <property type="protein sequence ID" value="MDK7187864.1"/>
    <property type="molecule type" value="Genomic_DNA"/>
</dbReference>
<dbReference type="Proteomes" id="UP001229251">
    <property type="component" value="Unassembled WGS sequence"/>
</dbReference>
<comment type="subcellular location">
    <subcellularLocation>
        <location evidence="1">Membrane</location>
        <topology evidence="1">Multi-pass membrane protein</topology>
    </subcellularLocation>
</comment>
<dbReference type="InterPro" id="IPR007267">
    <property type="entry name" value="GtrA_DPMS_TM"/>
</dbReference>
<evidence type="ECO:0000256" key="1">
    <source>
        <dbReference type="ARBA" id="ARBA00004141"/>
    </source>
</evidence>
<feature type="transmembrane region" description="Helical" evidence="6">
    <location>
        <begin position="35"/>
        <end position="54"/>
    </location>
</feature>
<gene>
    <name evidence="8" type="ORF">QP433_07710</name>
</gene>